<feature type="region of interest" description="Disordered" evidence="1">
    <location>
        <begin position="1"/>
        <end position="33"/>
    </location>
</feature>
<evidence type="ECO:0000256" key="1">
    <source>
        <dbReference type="SAM" id="MobiDB-lite"/>
    </source>
</evidence>
<evidence type="ECO:0000313" key="2">
    <source>
        <dbReference type="EMBL" id="KAL2833640.1"/>
    </source>
</evidence>
<name>A0ABR4J0W5_9EURO</name>
<protein>
    <submittedName>
        <fullName evidence="2">Uncharacterized protein</fullName>
    </submittedName>
</protein>
<proteinExistence type="predicted"/>
<accession>A0ABR4J0W5</accession>
<comment type="caution">
    <text evidence="2">The sequence shown here is derived from an EMBL/GenBank/DDBJ whole genome shotgun (WGS) entry which is preliminary data.</text>
</comment>
<gene>
    <name evidence="2" type="ORF">BJY01DRAFT_224898</name>
</gene>
<evidence type="ECO:0000313" key="3">
    <source>
        <dbReference type="Proteomes" id="UP001610446"/>
    </source>
</evidence>
<dbReference type="Proteomes" id="UP001610446">
    <property type="component" value="Unassembled WGS sequence"/>
</dbReference>
<dbReference type="EMBL" id="JBFXLU010000236">
    <property type="protein sequence ID" value="KAL2833640.1"/>
    <property type="molecule type" value="Genomic_DNA"/>
</dbReference>
<organism evidence="2 3">
    <name type="scientific">Aspergillus pseudoustus</name>
    <dbReference type="NCBI Taxonomy" id="1810923"/>
    <lineage>
        <taxon>Eukaryota</taxon>
        <taxon>Fungi</taxon>
        <taxon>Dikarya</taxon>
        <taxon>Ascomycota</taxon>
        <taxon>Pezizomycotina</taxon>
        <taxon>Eurotiomycetes</taxon>
        <taxon>Eurotiomycetidae</taxon>
        <taxon>Eurotiales</taxon>
        <taxon>Aspergillaceae</taxon>
        <taxon>Aspergillus</taxon>
        <taxon>Aspergillus subgen. Nidulantes</taxon>
    </lineage>
</organism>
<keyword evidence="3" id="KW-1185">Reference proteome</keyword>
<sequence length="67" mass="7466">MSANHPGGPYYDENPYYTDVQQQYGGYSDPYAGGQPVIRDVQARRNTQIQNPSVFPRQGNAGIAQNF</sequence>
<reference evidence="2 3" key="1">
    <citation type="submission" date="2024-07" db="EMBL/GenBank/DDBJ databases">
        <title>Section-level genome sequencing and comparative genomics of Aspergillus sections Usti and Cavernicolus.</title>
        <authorList>
            <consortium name="Lawrence Berkeley National Laboratory"/>
            <person name="Nybo J.L."/>
            <person name="Vesth T.C."/>
            <person name="Theobald S."/>
            <person name="Frisvad J.C."/>
            <person name="Larsen T.O."/>
            <person name="Kjaerboelling I."/>
            <person name="Rothschild-Mancinelli K."/>
            <person name="Lyhne E.K."/>
            <person name="Kogle M.E."/>
            <person name="Barry K."/>
            <person name="Clum A."/>
            <person name="Na H."/>
            <person name="Ledsgaard L."/>
            <person name="Lin J."/>
            <person name="Lipzen A."/>
            <person name="Kuo A."/>
            <person name="Riley R."/>
            <person name="Mondo S."/>
            <person name="Labutti K."/>
            <person name="Haridas S."/>
            <person name="Pangalinan J."/>
            <person name="Salamov A.A."/>
            <person name="Simmons B.A."/>
            <person name="Magnuson J.K."/>
            <person name="Chen J."/>
            <person name="Drula E."/>
            <person name="Henrissat B."/>
            <person name="Wiebenga A."/>
            <person name="Lubbers R.J."/>
            <person name="Gomes A.C."/>
            <person name="Makela M.R."/>
            <person name="Stajich J."/>
            <person name="Grigoriev I.V."/>
            <person name="Mortensen U.H."/>
            <person name="De Vries R.P."/>
            <person name="Baker S.E."/>
            <person name="Andersen M.R."/>
        </authorList>
    </citation>
    <scope>NUCLEOTIDE SEQUENCE [LARGE SCALE GENOMIC DNA]</scope>
    <source>
        <strain evidence="2 3">CBS 123904</strain>
    </source>
</reference>